<dbReference type="AlphaFoldDB" id="A0A0A0BGI2"/>
<dbReference type="Pfam" id="PF02655">
    <property type="entry name" value="ATP-grasp_3"/>
    <property type="match status" value="1"/>
</dbReference>
<reference evidence="3 4" key="1">
    <citation type="submission" date="2014-09" db="EMBL/GenBank/DDBJ databases">
        <authorList>
            <person name="Grob C."/>
            <person name="Taubert M."/>
            <person name="Howat A.M."/>
            <person name="Burns O.J."/>
            <person name="Dixon J.L."/>
            <person name="Chen Y."/>
            <person name="Murrell J.C."/>
        </authorList>
    </citation>
    <scope>NUCLEOTIDE SEQUENCE [LARGE SCALE GENOMIC DNA]</scope>
    <source>
        <strain evidence="3">L4</strain>
    </source>
</reference>
<sequence length="324" mass="36915">MTLFIYEHLTSGALSDKPYSPDLMHEGNAMLQAICTDLVALGHRLTVMRDARLNNDFYIQAQIELLEICDVGQYQAAWQQALSHYQLFFIIAPETNGVLAQRTQELERYNKTILGCNSTSIQLCSDKLACFKHLQQYALPTPYTQLAEDWRNDSKQTNSHWVVKPRDGAGCEDTYRFNSAELEANLPDLIKNHPRQCIVQPYIEGQDLSLSLFISDRSIELVSINVQHIDIMDQKLNLLNCKPHQAGFLDETRALALANSIHATMPGLWGFVGIDLIQTQDRLWIIDINPRLTSSYAESAMREHMNPAIPLHQNLTHRLPAHYE</sequence>
<evidence type="ECO:0000313" key="4">
    <source>
        <dbReference type="Proteomes" id="UP000029999"/>
    </source>
</evidence>
<dbReference type="InterPro" id="IPR011761">
    <property type="entry name" value="ATP-grasp"/>
</dbReference>
<evidence type="ECO:0000256" key="1">
    <source>
        <dbReference type="PROSITE-ProRule" id="PRU00409"/>
    </source>
</evidence>
<dbReference type="SUPFAM" id="SSF56059">
    <property type="entry name" value="Glutathione synthetase ATP-binding domain-like"/>
    <property type="match status" value="1"/>
</dbReference>
<dbReference type="Proteomes" id="UP000029999">
    <property type="component" value="Unassembled WGS sequence"/>
</dbReference>
<organism evidence="3 4">
    <name type="scientific">Methylophaga thiooxydans</name>
    <dbReference type="NCBI Taxonomy" id="392484"/>
    <lineage>
        <taxon>Bacteria</taxon>
        <taxon>Pseudomonadati</taxon>
        <taxon>Pseudomonadota</taxon>
        <taxon>Gammaproteobacteria</taxon>
        <taxon>Thiotrichales</taxon>
        <taxon>Piscirickettsiaceae</taxon>
        <taxon>Methylophaga</taxon>
    </lineage>
</organism>
<dbReference type="GO" id="GO:0046872">
    <property type="term" value="F:metal ion binding"/>
    <property type="evidence" value="ECO:0007669"/>
    <property type="project" value="InterPro"/>
</dbReference>
<dbReference type="RefSeq" id="WP_036310849.1">
    <property type="nucleotide sequence ID" value="NZ_JRQD01000001.1"/>
</dbReference>
<proteinExistence type="predicted"/>
<dbReference type="PIRSF" id="PIRSF016766">
    <property type="entry name" value="UCP016766_ATPgrasp"/>
    <property type="match status" value="1"/>
</dbReference>
<accession>A0A0A0BGI2</accession>
<dbReference type="EMBL" id="JRQD01000001">
    <property type="protein sequence ID" value="KGM07638.1"/>
    <property type="molecule type" value="Genomic_DNA"/>
</dbReference>
<dbReference type="Gene3D" id="3.30.470.20">
    <property type="entry name" value="ATP-grasp fold, B domain"/>
    <property type="match status" value="1"/>
</dbReference>
<dbReference type="Gene3D" id="2.30.36.100">
    <property type="match status" value="1"/>
</dbReference>
<dbReference type="InterPro" id="IPR003806">
    <property type="entry name" value="ATP-grasp_PylC-type"/>
</dbReference>
<protein>
    <recommendedName>
        <fullName evidence="2">ATP-grasp domain-containing protein</fullName>
    </recommendedName>
</protein>
<dbReference type="GO" id="GO:0005524">
    <property type="term" value="F:ATP binding"/>
    <property type="evidence" value="ECO:0007669"/>
    <property type="project" value="UniProtKB-UniRule"/>
</dbReference>
<dbReference type="InterPro" id="IPR040803">
    <property type="entry name" value="MfnD_preATP-grasp"/>
</dbReference>
<dbReference type="Gene3D" id="3.40.50.11770">
    <property type="match status" value="1"/>
</dbReference>
<gene>
    <name evidence="3" type="ORF">LP43_0054</name>
</gene>
<dbReference type="PROSITE" id="PS50975">
    <property type="entry name" value="ATP_GRASP"/>
    <property type="match status" value="1"/>
</dbReference>
<name>A0A0A0BGI2_9GAMM</name>
<comment type="caution">
    <text evidence="3">The sequence shown here is derived from an EMBL/GenBank/DDBJ whole genome shotgun (WGS) entry which is preliminary data.</text>
</comment>
<dbReference type="InterPro" id="IPR024710">
    <property type="entry name" value="MfnD"/>
</dbReference>
<keyword evidence="1" id="KW-0067">ATP-binding</keyword>
<evidence type="ECO:0000313" key="3">
    <source>
        <dbReference type="EMBL" id="KGM07638.1"/>
    </source>
</evidence>
<evidence type="ECO:0000259" key="2">
    <source>
        <dbReference type="PROSITE" id="PS50975"/>
    </source>
</evidence>
<dbReference type="Pfam" id="PF18301">
    <property type="entry name" value="preATP-grasp_3"/>
    <property type="match status" value="1"/>
</dbReference>
<dbReference type="STRING" id="392484.LP43_0054"/>
<feature type="domain" description="ATP-grasp" evidence="2">
    <location>
        <begin position="131"/>
        <end position="320"/>
    </location>
</feature>
<keyword evidence="1" id="KW-0547">Nucleotide-binding</keyword>